<organism evidence="2 3">
    <name type="scientific">Candidatus Odoribacter faecigallinarum</name>
    <dbReference type="NCBI Taxonomy" id="2838706"/>
    <lineage>
        <taxon>Bacteria</taxon>
        <taxon>Pseudomonadati</taxon>
        <taxon>Bacteroidota</taxon>
        <taxon>Bacteroidia</taxon>
        <taxon>Bacteroidales</taxon>
        <taxon>Odoribacteraceae</taxon>
        <taxon>Odoribacter</taxon>
    </lineage>
</organism>
<proteinExistence type="predicted"/>
<evidence type="ECO:0000313" key="2">
    <source>
        <dbReference type="EMBL" id="HIX02956.1"/>
    </source>
</evidence>
<protein>
    <submittedName>
        <fullName evidence="2">Membrane protein insertion efficiency factor YidD</fullName>
    </submittedName>
</protein>
<evidence type="ECO:0000313" key="3">
    <source>
        <dbReference type="Proteomes" id="UP000824202"/>
    </source>
</evidence>
<accession>A0A9D1UYX3</accession>
<dbReference type="AlphaFoldDB" id="A0A9D1UYX3"/>
<reference evidence="2" key="2">
    <citation type="submission" date="2021-04" db="EMBL/GenBank/DDBJ databases">
        <authorList>
            <person name="Gilroy R."/>
        </authorList>
    </citation>
    <scope>NUCLEOTIDE SEQUENCE</scope>
    <source>
        <strain evidence="2">23274</strain>
    </source>
</reference>
<name>A0A9D1UYX3_9BACT</name>
<sequence>MHILERALLLVLMQLCFFMTNAQDDSALDDYVRIYRKYLHRDSADGGCAMYPSCSQYGLMVFEDCYFPNAMVYMADRMIRCGHDFDYYDLTLQNGQIRMLDYPPYLFVPKHYVYAPKEYYAYTDWREKQDSIMLFINKLVNMHRYREALFEIERLQTAQPSLPVQVLVNKLICYKGIGWEEEAIYDYEMHFPLSAKQTPDVAFEMIDLLFQMENYTMAQSILDKISFIDNQVDA</sequence>
<gene>
    <name evidence="2" type="primary">yidD</name>
    <name evidence="2" type="ORF">H9863_02415</name>
</gene>
<dbReference type="Proteomes" id="UP000824202">
    <property type="component" value="Unassembled WGS sequence"/>
</dbReference>
<evidence type="ECO:0000256" key="1">
    <source>
        <dbReference type="SAM" id="SignalP"/>
    </source>
</evidence>
<reference evidence="2" key="1">
    <citation type="journal article" date="2021" name="PeerJ">
        <title>Extensive microbial diversity within the chicken gut microbiome revealed by metagenomics and culture.</title>
        <authorList>
            <person name="Gilroy R."/>
            <person name="Ravi A."/>
            <person name="Getino M."/>
            <person name="Pursley I."/>
            <person name="Horton D.L."/>
            <person name="Alikhan N.F."/>
            <person name="Baker D."/>
            <person name="Gharbi K."/>
            <person name="Hall N."/>
            <person name="Watson M."/>
            <person name="Adriaenssens E.M."/>
            <person name="Foster-Nyarko E."/>
            <person name="Jarju S."/>
            <person name="Secka A."/>
            <person name="Antonio M."/>
            <person name="Oren A."/>
            <person name="Chaudhuri R.R."/>
            <person name="La Ragione R."/>
            <person name="Hildebrand F."/>
            <person name="Pallen M.J."/>
        </authorList>
    </citation>
    <scope>NUCLEOTIDE SEQUENCE</scope>
    <source>
        <strain evidence="2">23274</strain>
    </source>
</reference>
<feature type="signal peptide" evidence="1">
    <location>
        <begin position="1"/>
        <end position="22"/>
    </location>
</feature>
<dbReference type="Pfam" id="PF01809">
    <property type="entry name" value="YidD"/>
    <property type="match status" value="1"/>
</dbReference>
<keyword evidence="1" id="KW-0732">Signal</keyword>
<dbReference type="EMBL" id="DXFT01000048">
    <property type="protein sequence ID" value="HIX02956.1"/>
    <property type="molecule type" value="Genomic_DNA"/>
</dbReference>
<dbReference type="InterPro" id="IPR002696">
    <property type="entry name" value="Membr_insert_effic_factor_YidD"/>
</dbReference>
<comment type="caution">
    <text evidence="2">The sequence shown here is derived from an EMBL/GenBank/DDBJ whole genome shotgun (WGS) entry which is preliminary data.</text>
</comment>
<feature type="non-terminal residue" evidence="2">
    <location>
        <position position="234"/>
    </location>
</feature>
<feature type="chain" id="PRO_5038978577" evidence="1">
    <location>
        <begin position="23"/>
        <end position="234"/>
    </location>
</feature>